<dbReference type="NCBIfam" id="NF001124">
    <property type="entry name" value="PRK00139.1-2"/>
    <property type="match status" value="1"/>
</dbReference>
<dbReference type="STRING" id="1794912.AXX12_02910"/>
<feature type="binding site" evidence="19">
    <location>
        <begin position="112"/>
        <end position="118"/>
    </location>
    <ligand>
        <name>ATP</name>
        <dbReference type="ChEBI" id="CHEBI:30616"/>
    </ligand>
</feature>
<evidence type="ECO:0000256" key="10">
    <source>
        <dbReference type="ARBA" id="ARBA00023306"/>
    </source>
</evidence>
<evidence type="ECO:0000256" key="9">
    <source>
        <dbReference type="ARBA" id="ARBA00022984"/>
    </source>
</evidence>
<feature type="binding site" evidence="19">
    <location>
        <position position="467"/>
    </location>
    <ligand>
        <name>meso-2,6-diaminopimelate</name>
        <dbReference type="ChEBI" id="CHEBI:57791"/>
    </ligand>
</feature>
<evidence type="ECO:0000256" key="13">
    <source>
        <dbReference type="ARBA" id="ARBA00056782"/>
    </source>
</evidence>
<dbReference type="EC" id="6.3.2.13" evidence="14 19"/>
<keyword evidence="25" id="KW-1185">Reference proteome</keyword>
<evidence type="ECO:0000256" key="3">
    <source>
        <dbReference type="ARBA" id="ARBA00022490"/>
    </source>
</evidence>
<dbReference type="InterPro" id="IPR018109">
    <property type="entry name" value="Folylpolyglutamate_synth_CS"/>
</dbReference>
<feature type="binding site" evidence="19">
    <location>
        <begin position="412"/>
        <end position="415"/>
    </location>
    <ligand>
        <name>meso-2,6-diaminopimelate</name>
        <dbReference type="ChEBI" id="CHEBI:57791"/>
    </ligand>
</feature>
<feature type="binding site" evidence="19">
    <location>
        <position position="388"/>
    </location>
    <ligand>
        <name>meso-2,6-diaminopimelate</name>
        <dbReference type="ChEBI" id="CHEBI:57791"/>
    </ligand>
</feature>
<evidence type="ECO:0000256" key="19">
    <source>
        <dbReference type="HAMAP-Rule" id="MF_00208"/>
    </source>
</evidence>
<evidence type="ECO:0000256" key="1">
    <source>
        <dbReference type="ARBA" id="ARBA00004752"/>
    </source>
</evidence>
<keyword evidence="5 19" id="KW-0132">Cell division</keyword>
<dbReference type="NCBIfam" id="NF001126">
    <property type="entry name" value="PRK00139.1-4"/>
    <property type="match status" value="1"/>
</dbReference>
<comment type="function">
    <text evidence="13 19">Catalyzes the addition of meso-diaminopimelic acid to the nucleotide precursor UDP-N-acetylmuramoyl-L-alanyl-D-glutamate (UMAG) in the biosynthesis of bacterial cell-wall peptidoglycan.</text>
</comment>
<evidence type="ECO:0000256" key="20">
    <source>
        <dbReference type="RuleBase" id="RU004135"/>
    </source>
</evidence>
<feature type="binding site" evidence="19">
    <location>
        <position position="32"/>
    </location>
    <ligand>
        <name>UDP-N-acetyl-alpha-D-muramoyl-L-alanyl-D-glutamate</name>
        <dbReference type="ChEBI" id="CHEBI:83900"/>
    </ligand>
</feature>
<dbReference type="GO" id="GO:0071555">
    <property type="term" value="P:cell wall organization"/>
    <property type="evidence" value="ECO:0007669"/>
    <property type="project" value="UniProtKB-KW"/>
</dbReference>
<evidence type="ECO:0000256" key="7">
    <source>
        <dbReference type="ARBA" id="ARBA00022840"/>
    </source>
</evidence>
<keyword evidence="19" id="KW-0460">Magnesium</keyword>
<dbReference type="GO" id="GO:0005737">
    <property type="term" value="C:cytoplasm"/>
    <property type="evidence" value="ECO:0007669"/>
    <property type="project" value="UniProtKB-SubCell"/>
</dbReference>
<dbReference type="PROSITE" id="PS01011">
    <property type="entry name" value="FOLYLPOLYGLU_SYNT_1"/>
    <property type="match status" value="1"/>
</dbReference>
<evidence type="ECO:0000259" key="21">
    <source>
        <dbReference type="Pfam" id="PF01225"/>
    </source>
</evidence>
<dbReference type="Gene3D" id="3.40.1390.10">
    <property type="entry name" value="MurE/MurF, N-terminal domain"/>
    <property type="match status" value="1"/>
</dbReference>
<keyword evidence="4 19" id="KW-0436">Ligase</keyword>
<dbReference type="EMBL" id="LSGP01000013">
    <property type="protein sequence ID" value="KYZ77100.1"/>
    <property type="molecule type" value="Genomic_DNA"/>
</dbReference>
<feature type="binding site" evidence="19">
    <location>
        <position position="153"/>
    </location>
    <ligand>
        <name>UDP-N-acetyl-alpha-D-muramoyl-L-alanyl-D-glutamate</name>
        <dbReference type="ChEBI" id="CHEBI:83900"/>
    </ligand>
</feature>
<evidence type="ECO:0000256" key="8">
    <source>
        <dbReference type="ARBA" id="ARBA00022960"/>
    </source>
</evidence>
<dbReference type="PANTHER" id="PTHR23135:SF4">
    <property type="entry name" value="UDP-N-ACETYLMURAMOYL-L-ALANYL-D-GLUTAMATE--2,6-DIAMINOPIMELATE LIGASE MURE HOMOLOG, CHLOROPLASTIC"/>
    <property type="match status" value="1"/>
</dbReference>
<dbReference type="GO" id="GO:0009252">
    <property type="term" value="P:peptidoglycan biosynthetic process"/>
    <property type="evidence" value="ECO:0007669"/>
    <property type="project" value="UniProtKB-UniRule"/>
</dbReference>
<dbReference type="Pfam" id="PF01225">
    <property type="entry name" value="Mur_ligase"/>
    <property type="match status" value="1"/>
</dbReference>
<evidence type="ECO:0000259" key="22">
    <source>
        <dbReference type="Pfam" id="PF02875"/>
    </source>
</evidence>
<evidence type="ECO:0000313" key="24">
    <source>
        <dbReference type="EMBL" id="KYZ77100.1"/>
    </source>
</evidence>
<comment type="caution">
    <text evidence="24">The sequence shown here is derived from an EMBL/GenBank/DDBJ whole genome shotgun (WGS) entry which is preliminary data.</text>
</comment>
<feature type="binding site" evidence="19">
    <location>
        <position position="471"/>
    </location>
    <ligand>
        <name>meso-2,6-diaminopimelate</name>
        <dbReference type="ChEBI" id="CHEBI:57791"/>
    </ligand>
</feature>
<keyword evidence="11 19" id="KW-0961">Cell wall biogenesis/degradation</keyword>
<dbReference type="GO" id="GO:0008765">
    <property type="term" value="F:UDP-N-acetylmuramoylalanyl-D-glutamate-2,6-diaminopimelate ligase activity"/>
    <property type="evidence" value="ECO:0007669"/>
    <property type="project" value="UniProtKB-UniRule"/>
</dbReference>
<dbReference type="GO" id="GO:0000287">
    <property type="term" value="F:magnesium ion binding"/>
    <property type="evidence" value="ECO:0007669"/>
    <property type="project" value="UniProtKB-UniRule"/>
</dbReference>
<keyword evidence="10 19" id="KW-0131">Cell cycle</keyword>
<keyword evidence="8 19" id="KW-0133">Cell shape</keyword>
<feature type="binding site" evidence="19">
    <location>
        <position position="181"/>
    </location>
    <ligand>
        <name>UDP-N-acetyl-alpha-D-muramoyl-L-alanyl-D-glutamate</name>
        <dbReference type="ChEBI" id="CHEBI:83900"/>
    </ligand>
</feature>
<organism evidence="24 25">
    <name type="scientific">Anaerosporomusa subterranea</name>
    <dbReference type="NCBI Taxonomy" id="1794912"/>
    <lineage>
        <taxon>Bacteria</taxon>
        <taxon>Bacillati</taxon>
        <taxon>Bacillota</taxon>
        <taxon>Negativicutes</taxon>
        <taxon>Acetonemataceae</taxon>
        <taxon>Anaerosporomusa</taxon>
    </lineage>
</organism>
<comment type="caution">
    <text evidence="19">Lacks conserved residue(s) required for the propagation of feature annotation.</text>
</comment>
<feature type="domain" description="Mur ligase central" evidence="23">
    <location>
        <begin position="110"/>
        <end position="317"/>
    </location>
</feature>
<dbReference type="InterPro" id="IPR000713">
    <property type="entry name" value="Mur_ligase_N"/>
</dbReference>
<dbReference type="Pfam" id="PF02875">
    <property type="entry name" value="Mur_ligase_C"/>
    <property type="match status" value="1"/>
</dbReference>
<comment type="cofactor">
    <cofactor evidence="19">
        <name>Mg(2+)</name>
        <dbReference type="ChEBI" id="CHEBI:18420"/>
    </cofactor>
</comment>
<evidence type="ECO:0000313" key="25">
    <source>
        <dbReference type="Proteomes" id="UP000076268"/>
    </source>
</evidence>
<dbReference type="InterPro" id="IPR005761">
    <property type="entry name" value="UDP-N-AcMur-Glu-dNH2Pim_ligase"/>
</dbReference>
<dbReference type="SUPFAM" id="SSF53244">
    <property type="entry name" value="MurD-like peptide ligases, peptide-binding domain"/>
    <property type="match status" value="1"/>
</dbReference>
<dbReference type="InterPro" id="IPR004101">
    <property type="entry name" value="Mur_ligase_C"/>
</dbReference>
<evidence type="ECO:0000256" key="18">
    <source>
        <dbReference type="ARBA" id="ARBA00081560"/>
    </source>
</evidence>
<evidence type="ECO:0000256" key="5">
    <source>
        <dbReference type="ARBA" id="ARBA00022618"/>
    </source>
</evidence>
<dbReference type="HAMAP" id="MF_00208">
    <property type="entry name" value="MurE"/>
    <property type="match status" value="1"/>
</dbReference>
<dbReference type="InterPro" id="IPR036615">
    <property type="entry name" value="Mur_ligase_C_dom_sf"/>
</dbReference>
<comment type="PTM">
    <text evidence="19">Carboxylation is probably crucial for Mg(2+) binding and, consequently, for the gamma-phosphate positioning of ATP.</text>
</comment>
<dbReference type="GO" id="GO:0005524">
    <property type="term" value="F:ATP binding"/>
    <property type="evidence" value="ECO:0007669"/>
    <property type="project" value="UniProtKB-UniRule"/>
</dbReference>
<dbReference type="SUPFAM" id="SSF53623">
    <property type="entry name" value="MurD-like peptide ligases, catalytic domain"/>
    <property type="match status" value="1"/>
</dbReference>
<dbReference type="OrthoDB" id="9800958at2"/>
<evidence type="ECO:0000256" key="16">
    <source>
        <dbReference type="ARBA" id="ARBA00075482"/>
    </source>
</evidence>
<protein>
    <recommendedName>
        <fullName evidence="15 19">UDP-N-acetylmuramoyl-L-alanyl-D-glutamate--2,6-diaminopimelate ligase</fullName>
        <ecNumber evidence="14 19">6.3.2.13</ecNumber>
    </recommendedName>
    <alternativeName>
        <fullName evidence="16 19">Meso-A2pm-adding enzyme</fullName>
    </alternativeName>
    <alternativeName>
        <fullName evidence="17 19">Meso-diaminopimelate-adding enzyme</fullName>
    </alternativeName>
    <alternativeName>
        <fullName evidence="18 19">UDP-MurNAc-L-Ala-D-Glu:meso-diaminopimelate ligase</fullName>
    </alternativeName>
    <alternativeName>
        <fullName evidence="19">UDP-MurNAc-tripeptide synthetase</fullName>
    </alternativeName>
    <alternativeName>
        <fullName evidence="19">UDP-N-acetylmuramyl-tripeptide synthetase</fullName>
    </alternativeName>
</protein>
<sequence>MAKYLPDLLALITSVETRGNRSVTIENIAYDSRKVSPNSLFICLKGGSVDGHDFAAAAVEKGAVAILAEREVDLPPHVTLIITANVRLAMQNIVPYFFDYPSREMRMIGITGTNGKTTTTYLIRSILQEAGYRVGLIGTIQTMIGEQVLPVKNTTPDVLDLQETLRKMADAKLDYVVMEVSSHALSLGRVAGCEFDVGIFSNLTQDHLDFHQTFDNYIQAKAKLFDMLSQPVQNKQRKTAVINLDAVAADIMLKHADCPTLTYAIENQDADLKASQIDITSKGANFVILGSFGEQRLSLKITGDFNVYNAMAAIGAALAEDVPLATIVRAIENANSVPGRFELVDAGQPFSVIVDYAHTPDGLENVLQTARRFAQRRVIAVFGCGGDRDRTKRPIMGRLAAKYAEVIIATSDNPRSEDPSAILREIEAGIRDAIRPDACYEVIVDRREAIAKALSAAQPDDVVVIAGKGHETYQVLKDKVIDFDDRAVVREIIREME</sequence>
<feature type="binding site" evidence="19">
    <location>
        <begin position="154"/>
        <end position="155"/>
    </location>
    <ligand>
        <name>UDP-N-acetyl-alpha-D-muramoyl-L-alanyl-D-glutamate</name>
        <dbReference type="ChEBI" id="CHEBI:83900"/>
    </ligand>
</feature>
<dbReference type="Gene3D" id="3.90.190.20">
    <property type="entry name" value="Mur ligase, C-terminal domain"/>
    <property type="match status" value="1"/>
</dbReference>
<dbReference type="AlphaFoldDB" id="A0A154BTE7"/>
<dbReference type="SUPFAM" id="SSF63418">
    <property type="entry name" value="MurE/MurF N-terminal domain"/>
    <property type="match status" value="1"/>
</dbReference>
<dbReference type="NCBIfam" id="TIGR01085">
    <property type="entry name" value="murE"/>
    <property type="match status" value="1"/>
</dbReference>
<feature type="domain" description="Mur ligase N-terminal catalytic" evidence="21">
    <location>
        <begin position="25"/>
        <end position="87"/>
    </location>
</feature>
<feature type="modified residue" description="N6-carboxylysine" evidence="19">
    <location>
        <position position="221"/>
    </location>
</feature>
<dbReference type="GO" id="GO:0008360">
    <property type="term" value="P:regulation of cell shape"/>
    <property type="evidence" value="ECO:0007669"/>
    <property type="project" value="UniProtKB-KW"/>
</dbReference>
<keyword evidence="7 19" id="KW-0067">ATP-binding</keyword>
<evidence type="ECO:0000256" key="6">
    <source>
        <dbReference type="ARBA" id="ARBA00022741"/>
    </source>
</evidence>
<keyword evidence="3 19" id="KW-0963">Cytoplasm</keyword>
<dbReference type="GO" id="GO:0051301">
    <property type="term" value="P:cell division"/>
    <property type="evidence" value="ECO:0007669"/>
    <property type="project" value="UniProtKB-KW"/>
</dbReference>
<dbReference type="InterPro" id="IPR013221">
    <property type="entry name" value="Mur_ligase_cen"/>
</dbReference>
<dbReference type="InterPro" id="IPR036565">
    <property type="entry name" value="Mur-like_cat_sf"/>
</dbReference>
<accession>A0A154BTE7</accession>
<comment type="subcellular location">
    <subcellularLocation>
        <location evidence="19 20">Cytoplasm</location>
    </subcellularLocation>
</comment>
<dbReference type="PANTHER" id="PTHR23135">
    <property type="entry name" value="MUR LIGASE FAMILY MEMBER"/>
    <property type="match status" value="1"/>
</dbReference>
<evidence type="ECO:0000256" key="15">
    <source>
        <dbReference type="ARBA" id="ARBA00072883"/>
    </source>
</evidence>
<dbReference type="InterPro" id="IPR035911">
    <property type="entry name" value="MurE/MurF_N"/>
</dbReference>
<dbReference type="FunFam" id="3.90.190.20:FF:000006">
    <property type="entry name" value="UDP-N-acetylmuramoyl-L-alanyl-D-glutamate--2,6-diaminopimelate ligase"/>
    <property type="match status" value="1"/>
</dbReference>
<dbReference type="GO" id="GO:0004326">
    <property type="term" value="F:tetrahydrofolylpolyglutamate synthase activity"/>
    <property type="evidence" value="ECO:0007669"/>
    <property type="project" value="InterPro"/>
</dbReference>
<gene>
    <name evidence="19" type="primary">murE</name>
    <name evidence="24" type="ORF">AXX12_02910</name>
</gene>
<evidence type="ECO:0000256" key="17">
    <source>
        <dbReference type="ARBA" id="ARBA00076158"/>
    </source>
</evidence>
<evidence type="ECO:0000256" key="11">
    <source>
        <dbReference type="ARBA" id="ARBA00023316"/>
    </source>
</evidence>
<dbReference type="UniPathway" id="UPA00219"/>
<dbReference type="RefSeq" id="WP_066238805.1">
    <property type="nucleotide sequence ID" value="NZ_LSGP01000013.1"/>
</dbReference>
<name>A0A154BTE7_ANASB</name>
<keyword evidence="6 19" id="KW-0547">Nucleotide-binding</keyword>
<feature type="domain" description="Mur ligase C-terminal" evidence="22">
    <location>
        <begin position="339"/>
        <end position="469"/>
    </location>
</feature>
<evidence type="ECO:0000256" key="12">
    <source>
        <dbReference type="ARBA" id="ARBA00050251"/>
    </source>
</evidence>
<feature type="binding site" evidence="19">
    <location>
        <position position="189"/>
    </location>
    <ligand>
        <name>UDP-N-acetyl-alpha-D-muramoyl-L-alanyl-D-glutamate</name>
        <dbReference type="ChEBI" id="CHEBI:83900"/>
    </ligand>
</feature>
<keyword evidence="9 19" id="KW-0573">Peptidoglycan synthesis</keyword>
<reference evidence="24 25" key="1">
    <citation type="submission" date="2016-02" db="EMBL/GenBank/DDBJ databases">
        <title>Anaerosporomusa subterraneum gen. nov., sp. nov., a spore-forming obligate anaerobe isolated from saprolite.</title>
        <authorList>
            <person name="Choi J.K."/>
            <person name="Shah M."/>
            <person name="Yee N."/>
        </authorList>
    </citation>
    <scope>NUCLEOTIDE SEQUENCE [LARGE SCALE GENOMIC DNA]</scope>
    <source>
        <strain evidence="24 25">RU4</strain>
    </source>
</reference>
<comment type="pathway">
    <text evidence="1 19 20">Cell wall biogenesis; peptidoglycan biosynthesis.</text>
</comment>
<evidence type="ECO:0000256" key="2">
    <source>
        <dbReference type="ARBA" id="ARBA00005898"/>
    </source>
</evidence>
<evidence type="ECO:0000259" key="23">
    <source>
        <dbReference type="Pfam" id="PF08245"/>
    </source>
</evidence>
<dbReference type="Proteomes" id="UP000076268">
    <property type="component" value="Unassembled WGS sequence"/>
</dbReference>
<evidence type="ECO:0000256" key="4">
    <source>
        <dbReference type="ARBA" id="ARBA00022598"/>
    </source>
</evidence>
<feature type="short sequence motif" description="Meso-diaminopimelate recognition motif" evidence="19">
    <location>
        <begin position="412"/>
        <end position="415"/>
    </location>
</feature>
<comment type="catalytic activity">
    <reaction evidence="12 19">
        <text>UDP-N-acetyl-alpha-D-muramoyl-L-alanyl-D-glutamate + meso-2,6-diaminopimelate + ATP = UDP-N-acetyl-alpha-D-muramoyl-L-alanyl-gamma-D-glutamyl-meso-2,6-diaminopimelate + ADP + phosphate + H(+)</text>
        <dbReference type="Rhea" id="RHEA:23676"/>
        <dbReference type="ChEBI" id="CHEBI:15378"/>
        <dbReference type="ChEBI" id="CHEBI:30616"/>
        <dbReference type="ChEBI" id="CHEBI:43474"/>
        <dbReference type="ChEBI" id="CHEBI:57791"/>
        <dbReference type="ChEBI" id="CHEBI:83900"/>
        <dbReference type="ChEBI" id="CHEBI:83905"/>
        <dbReference type="ChEBI" id="CHEBI:456216"/>
        <dbReference type="EC" id="6.3.2.13"/>
    </reaction>
</comment>
<comment type="similarity">
    <text evidence="2 19">Belongs to the MurCDEF family. MurE subfamily.</text>
</comment>
<dbReference type="Gene3D" id="3.40.1190.10">
    <property type="entry name" value="Mur-like, catalytic domain"/>
    <property type="match status" value="1"/>
</dbReference>
<evidence type="ECO:0000256" key="14">
    <source>
        <dbReference type="ARBA" id="ARBA00066633"/>
    </source>
</evidence>
<dbReference type="Pfam" id="PF08245">
    <property type="entry name" value="Mur_ligase_M"/>
    <property type="match status" value="1"/>
</dbReference>
<proteinExistence type="inferred from homology"/>